<evidence type="ECO:0000313" key="2">
    <source>
        <dbReference type="Proteomes" id="UP001387110"/>
    </source>
</evidence>
<evidence type="ECO:0000313" key="1">
    <source>
        <dbReference type="EMBL" id="MEI4463864.1"/>
    </source>
</evidence>
<organism evidence="1 2">
    <name type="scientific">Exiguobacterium indicum</name>
    <dbReference type="NCBI Taxonomy" id="296995"/>
    <lineage>
        <taxon>Bacteria</taxon>
        <taxon>Bacillati</taxon>
        <taxon>Bacillota</taxon>
        <taxon>Bacilli</taxon>
        <taxon>Bacillales</taxon>
        <taxon>Bacillales Family XII. Incertae Sedis</taxon>
        <taxon>Exiguobacterium</taxon>
    </lineage>
</organism>
<protein>
    <recommendedName>
        <fullName evidence="3">BAR domain-containing protein</fullName>
    </recommendedName>
</protein>
<proteinExistence type="predicted"/>
<gene>
    <name evidence="1" type="ORF">SZL87_15670</name>
</gene>
<name>A0ABU8ELP1_9BACL</name>
<sequence length="249" mass="28108">MGFWSNVGNGLKKMGEVAGRAIETVGSVIKNERIEKFGRVLKDFCTPFEGLGSYEKKSSTTSQTAEVNQLLVTLGTEFETRLTELEDEILDGLKNYFVTLISEVEGRTDVSTKRLVRSILKSEKHLKGKLKGYTAHRISIDDPECLAILQSPPGDEKSEKMRAFGDKVMKESLNKLADDVNSFIDEQSKLFSDTLKQTMERHTRQSEEKERQILGILASMQDESQGKDREMVKPLTLLSELRELRKVVS</sequence>
<dbReference type="EMBL" id="JBAWKY010000006">
    <property type="protein sequence ID" value="MEI4463864.1"/>
    <property type="molecule type" value="Genomic_DNA"/>
</dbReference>
<dbReference type="RefSeq" id="WP_336449707.1">
    <property type="nucleotide sequence ID" value="NZ_JBAWKY010000006.1"/>
</dbReference>
<accession>A0ABU8ELP1</accession>
<evidence type="ECO:0008006" key="3">
    <source>
        <dbReference type="Google" id="ProtNLM"/>
    </source>
</evidence>
<keyword evidence="2" id="KW-1185">Reference proteome</keyword>
<comment type="caution">
    <text evidence="1">The sequence shown here is derived from an EMBL/GenBank/DDBJ whole genome shotgun (WGS) entry which is preliminary data.</text>
</comment>
<reference evidence="1 2" key="1">
    <citation type="submission" date="2023-12" db="EMBL/GenBank/DDBJ databases">
        <authorList>
            <person name="Easwaran N."/>
            <person name="Lazarus H.P.S."/>
        </authorList>
    </citation>
    <scope>NUCLEOTIDE SEQUENCE [LARGE SCALE GENOMIC DNA]</scope>
    <source>
        <strain evidence="1 2">VIT-2023</strain>
    </source>
</reference>
<dbReference type="Proteomes" id="UP001387110">
    <property type="component" value="Unassembled WGS sequence"/>
</dbReference>